<dbReference type="EMBL" id="VLLK01000002">
    <property type="protein sequence ID" value="TWJ06928.1"/>
    <property type="molecule type" value="Genomic_DNA"/>
</dbReference>
<name>A0A562UMU5_9SPHN</name>
<keyword evidence="4" id="KW-1185">Reference proteome</keyword>
<evidence type="ECO:0000313" key="3">
    <source>
        <dbReference type="EMBL" id="TWJ06928.1"/>
    </source>
</evidence>
<feature type="transmembrane region" description="Helical" evidence="1">
    <location>
        <begin position="154"/>
        <end position="175"/>
    </location>
</feature>
<protein>
    <submittedName>
        <fullName evidence="3">CAAX prenyl protease-like protein</fullName>
    </submittedName>
</protein>
<keyword evidence="3" id="KW-0645">Protease</keyword>
<keyword evidence="1" id="KW-1133">Transmembrane helix</keyword>
<evidence type="ECO:0000259" key="2">
    <source>
        <dbReference type="Pfam" id="PF02517"/>
    </source>
</evidence>
<feature type="transmembrane region" description="Helical" evidence="1">
    <location>
        <begin position="36"/>
        <end position="58"/>
    </location>
</feature>
<feature type="domain" description="CAAX prenyl protease 2/Lysostaphin resistance protein A-like" evidence="2">
    <location>
        <begin position="125"/>
        <end position="220"/>
    </location>
</feature>
<reference evidence="3 4" key="1">
    <citation type="submission" date="2019-07" db="EMBL/GenBank/DDBJ databases">
        <title>Genomic Encyclopedia of Archaeal and Bacterial Type Strains, Phase II (KMG-II): from individual species to whole genera.</title>
        <authorList>
            <person name="Goeker M."/>
        </authorList>
    </citation>
    <scope>NUCLEOTIDE SEQUENCE [LARGE SCALE GENOMIC DNA]</scope>
    <source>
        <strain evidence="3 4">ATCC BAA-2084</strain>
    </source>
</reference>
<feature type="transmembrane region" description="Helical" evidence="1">
    <location>
        <begin position="79"/>
        <end position="101"/>
    </location>
</feature>
<comment type="caution">
    <text evidence="3">The sequence shown here is derived from an EMBL/GenBank/DDBJ whole genome shotgun (WGS) entry which is preliminary data.</text>
</comment>
<dbReference type="GO" id="GO:0006508">
    <property type="term" value="P:proteolysis"/>
    <property type="evidence" value="ECO:0007669"/>
    <property type="project" value="UniProtKB-KW"/>
</dbReference>
<dbReference type="Pfam" id="PF02517">
    <property type="entry name" value="Rce1-like"/>
    <property type="match status" value="1"/>
</dbReference>
<keyword evidence="1" id="KW-0812">Transmembrane</keyword>
<evidence type="ECO:0000313" key="4">
    <source>
        <dbReference type="Proteomes" id="UP000320547"/>
    </source>
</evidence>
<evidence type="ECO:0000256" key="1">
    <source>
        <dbReference type="SAM" id="Phobius"/>
    </source>
</evidence>
<keyword evidence="3" id="KW-0378">Hydrolase</keyword>
<dbReference type="RefSeq" id="WP_067598492.1">
    <property type="nucleotide sequence ID" value="NZ_CP015963.1"/>
</dbReference>
<accession>A0A562UMU5</accession>
<feature type="transmembrane region" description="Helical" evidence="1">
    <location>
        <begin position="121"/>
        <end position="142"/>
    </location>
</feature>
<feature type="transmembrane region" description="Helical" evidence="1">
    <location>
        <begin position="12"/>
        <end position="30"/>
    </location>
</feature>
<dbReference type="STRING" id="476157.GCA_001663155_01149"/>
<dbReference type="GO" id="GO:0004175">
    <property type="term" value="F:endopeptidase activity"/>
    <property type="evidence" value="ECO:0007669"/>
    <property type="project" value="UniProtKB-ARBA"/>
</dbReference>
<dbReference type="OrthoDB" id="7632478at2"/>
<feature type="transmembrane region" description="Helical" evidence="1">
    <location>
        <begin position="181"/>
        <end position="203"/>
    </location>
</feature>
<proteinExistence type="predicted"/>
<gene>
    <name evidence="3" type="ORF">JN10_2472</name>
</gene>
<dbReference type="GO" id="GO:0080120">
    <property type="term" value="P:CAAX-box protein maturation"/>
    <property type="evidence" value="ECO:0007669"/>
    <property type="project" value="UniProtKB-ARBA"/>
</dbReference>
<dbReference type="Proteomes" id="UP000320547">
    <property type="component" value="Unassembled WGS sequence"/>
</dbReference>
<keyword evidence="1" id="KW-0472">Membrane</keyword>
<sequence length="229" mass="24585">MTNIANPLANASRSGALLDLAVVLVVLVGVKQSLLPYTIVYAGPASTFTAMLVATLLLHRRGFGWSDLGLRWPESWLRTAGLTAAIFAVFLIVAGGGQAVVGQFFPDIGASGRFDFVKGNLAGYLTIMALVWTHGSFFEELLFRAFIITKGEAALGGIRAASLTAVVLAAIFFGYRHYYYQGMHGAIVTGLIGLLFGLIYIWIGRRNILPLVFAHGIANSIAQTSRFLS</sequence>
<organism evidence="3 4">
    <name type="scientific">Altererythrobacter ishigakiensis</name>
    <dbReference type="NCBI Taxonomy" id="476157"/>
    <lineage>
        <taxon>Bacteria</taxon>
        <taxon>Pseudomonadati</taxon>
        <taxon>Pseudomonadota</taxon>
        <taxon>Alphaproteobacteria</taxon>
        <taxon>Sphingomonadales</taxon>
        <taxon>Erythrobacteraceae</taxon>
        <taxon>Altererythrobacter</taxon>
    </lineage>
</organism>
<dbReference type="AlphaFoldDB" id="A0A562UMU5"/>
<dbReference type="InterPro" id="IPR003675">
    <property type="entry name" value="Rce1/LyrA-like_dom"/>
</dbReference>